<dbReference type="OrthoDB" id="5817318at2"/>
<evidence type="ECO:0000313" key="1">
    <source>
        <dbReference type="EMBL" id="GGA70771.1"/>
    </source>
</evidence>
<dbReference type="RefSeq" id="WP_143824475.1">
    <property type="nucleotide sequence ID" value="NZ_BMDX01000003.1"/>
</dbReference>
<dbReference type="EMBL" id="BMDX01000003">
    <property type="protein sequence ID" value="GGA70771.1"/>
    <property type="molecule type" value="Genomic_DNA"/>
</dbReference>
<sequence length="63" mass="6990">MNANELCSGMIVDFKNQAVEVLAVDADTGLAAVRNCSSYERTQAQCEQLSLDPQLHTDSFNYY</sequence>
<accession>A0A8J2U3Q0</accession>
<keyword evidence="2" id="KW-1185">Reference proteome</keyword>
<comment type="caution">
    <text evidence="1">The sequence shown here is derived from an EMBL/GenBank/DDBJ whole genome shotgun (WGS) entry which is preliminary data.</text>
</comment>
<proteinExistence type="predicted"/>
<evidence type="ECO:0000313" key="2">
    <source>
        <dbReference type="Proteomes" id="UP000619743"/>
    </source>
</evidence>
<organism evidence="1 2">
    <name type="scientific">Neiella marina</name>
    <dbReference type="NCBI Taxonomy" id="508461"/>
    <lineage>
        <taxon>Bacteria</taxon>
        <taxon>Pseudomonadati</taxon>
        <taxon>Pseudomonadota</taxon>
        <taxon>Gammaproteobacteria</taxon>
        <taxon>Alteromonadales</taxon>
        <taxon>Echinimonadaceae</taxon>
        <taxon>Neiella</taxon>
    </lineage>
</organism>
<name>A0A8J2U3Q0_9GAMM</name>
<dbReference type="AlphaFoldDB" id="A0A8J2U3Q0"/>
<gene>
    <name evidence="1" type="ORF">GCM10011369_10640</name>
</gene>
<reference evidence="2" key="1">
    <citation type="journal article" date="2019" name="Int. J. Syst. Evol. Microbiol.">
        <title>The Global Catalogue of Microorganisms (GCM) 10K type strain sequencing project: providing services to taxonomists for standard genome sequencing and annotation.</title>
        <authorList>
            <consortium name="The Broad Institute Genomics Platform"/>
            <consortium name="The Broad Institute Genome Sequencing Center for Infectious Disease"/>
            <person name="Wu L."/>
            <person name="Ma J."/>
        </authorList>
    </citation>
    <scope>NUCLEOTIDE SEQUENCE [LARGE SCALE GENOMIC DNA]</scope>
    <source>
        <strain evidence="2">CGMCC 1.10130</strain>
    </source>
</reference>
<dbReference type="Proteomes" id="UP000619743">
    <property type="component" value="Unassembled WGS sequence"/>
</dbReference>
<protein>
    <submittedName>
        <fullName evidence="1">Uncharacterized protein</fullName>
    </submittedName>
</protein>